<feature type="transmembrane region" description="Helical" evidence="3">
    <location>
        <begin position="239"/>
        <end position="260"/>
    </location>
</feature>
<keyword evidence="1" id="KW-0677">Repeat</keyword>
<evidence type="ECO:0000313" key="5">
    <source>
        <dbReference type="EMBL" id="MCL7713175.1"/>
    </source>
</evidence>
<keyword evidence="3" id="KW-1133">Transmembrane helix</keyword>
<feature type="transmembrane region" description="Helical" evidence="3">
    <location>
        <begin position="125"/>
        <end position="145"/>
    </location>
</feature>
<dbReference type="PANTHER" id="PTHR44227">
    <property type="match status" value="1"/>
</dbReference>
<dbReference type="PANTHER" id="PTHR44227:SF3">
    <property type="entry name" value="PROTEIN O-MANNOSYL-TRANSFERASE TMTC4"/>
    <property type="match status" value="1"/>
</dbReference>
<feature type="transmembrane region" description="Helical" evidence="3">
    <location>
        <begin position="394"/>
        <end position="415"/>
    </location>
</feature>
<dbReference type="RefSeq" id="WP_250061012.1">
    <property type="nucleotide sequence ID" value="NZ_JAIKTS010000001.1"/>
</dbReference>
<feature type="transmembrane region" description="Helical" evidence="3">
    <location>
        <begin position="151"/>
        <end position="175"/>
    </location>
</feature>
<feature type="transmembrane region" description="Helical" evidence="3">
    <location>
        <begin position="95"/>
        <end position="113"/>
    </location>
</feature>
<dbReference type="EMBL" id="JAIKTS010000001">
    <property type="protein sequence ID" value="MCL7713175.1"/>
    <property type="molecule type" value="Genomic_DNA"/>
</dbReference>
<keyword evidence="3" id="KW-0472">Membrane</keyword>
<evidence type="ECO:0008006" key="7">
    <source>
        <dbReference type="Google" id="ProtNLM"/>
    </source>
</evidence>
<evidence type="ECO:0000256" key="4">
    <source>
        <dbReference type="SAM" id="SignalP"/>
    </source>
</evidence>
<feature type="transmembrane region" description="Helical" evidence="3">
    <location>
        <begin position="340"/>
        <end position="359"/>
    </location>
</feature>
<gene>
    <name evidence="5" type="ORF">K5L01_00690</name>
</gene>
<protein>
    <recommendedName>
        <fullName evidence="7">Tetratricopeptide repeat protein</fullName>
    </recommendedName>
</protein>
<organism evidence="5 6">
    <name type="scientific">Stenotrophomonas mori</name>
    <dbReference type="NCBI Taxonomy" id="2871096"/>
    <lineage>
        <taxon>Bacteria</taxon>
        <taxon>Pseudomonadati</taxon>
        <taxon>Pseudomonadota</taxon>
        <taxon>Gammaproteobacteria</taxon>
        <taxon>Lysobacterales</taxon>
        <taxon>Lysobacteraceae</taxon>
        <taxon>Stenotrophomonas</taxon>
    </lineage>
</organism>
<keyword evidence="3" id="KW-0812">Transmembrane</keyword>
<evidence type="ECO:0000256" key="2">
    <source>
        <dbReference type="ARBA" id="ARBA00022803"/>
    </source>
</evidence>
<name>A0ABT0SCX7_9GAMM</name>
<reference evidence="5 6" key="1">
    <citation type="submission" date="2021-08" db="EMBL/GenBank/DDBJ databases">
        <title>Novel members of of the genus Stenotrophomonas from differernt environment.</title>
        <authorList>
            <person name="Deng Y."/>
        </authorList>
    </citation>
    <scope>NUCLEOTIDE SEQUENCE [LARGE SCALE GENOMIC DNA]</scope>
    <source>
        <strain evidence="5 6">CPCC 101365</strain>
    </source>
</reference>
<keyword evidence="4" id="KW-0732">Signal</keyword>
<keyword evidence="2" id="KW-0802">TPR repeat</keyword>
<evidence type="ECO:0000256" key="3">
    <source>
        <dbReference type="SAM" id="Phobius"/>
    </source>
</evidence>
<evidence type="ECO:0000313" key="6">
    <source>
        <dbReference type="Proteomes" id="UP001431235"/>
    </source>
</evidence>
<accession>A0ABT0SCX7</accession>
<feature type="signal peptide" evidence="4">
    <location>
        <begin position="1"/>
        <end position="21"/>
    </location>
</feature>
<dbReference type="InterPro" id="IPR052346">
    <property type="entry name" value="O-mannosyl-transferase_TMTC"/>
</dbReference>
<sequence length="619" mass="69335">MKKSSALFLPVALLVALVASACLLPGLGGGFIFDDRPNIEKNGVLYLDRLDVEAMLYAAYSFHAGNGARALSMLSFALDHWRGGMDARTFKFTNIFIHVLATLGVVLFLRRLLMAVPPCRGTAVDARAGAVAVMALVVGALWAFHPLQVSTVLYVVQRMQSLVTLFMVMALWAYLGMRQAQIAGRPWRKYGLLTVLFWSLGFASKEDAVLLPLYTFAIELTVLRFAAVSPRLAAGWRYGYGLMVALGGLVYLLGVVPHFWKWDAYPGRDFSSYERLLTQGRVLVMYLGQMVFPLPGAMPFYYDNLPVSRGWLQPATTLLAWLFLGGVLVWSWCWRKKRPLFALGILLFFAGHFITSNVLNLELAFEHRNQLPLMGVLLALGDLYRMAWESKAPDWRWAAVPVALVAVFWGGLTVSRAYMWGDPVRFAEGTLRLAPDSERAWLALNAVYVDRSGFKAGNPWLDKAIATCEQGALATDSAVLQSNAVIYKTIRGDVSAQDWERLHARLPSMVMNVQNKGIALNLLSNVERGMALDEDGVVDTWESMQARTEFSPGVYLRMASYVHNRTERPERALLFLRRAVELTPPGDPEIRRLFAQLVDVGREDWLHELQVIERAKQKH</sequence>
<feature type="transmembrane region" description="Helical" evidence="3">
    <location>
        <begin position="314"/>
        <end position="334"/>
    </location>
</feature>
<proteinExistence type="predicted"/>
<dbReference type="PROSITE" id="PS51257">
    <property type="entry name" value="PROKAR_LIPOPROTEIN"/>
    <property type="match status" value="1"/>
</dbReference>
<feature type="transmembrane region" description="Helical" evidence="3">
    <location>
        <begin position="280"/>
        <end position="302"/>
    </location>
</feature>
<dbReference type="Proteomes" id="UP001431235">
    <property type="component" value="Unassembled WGS sequence"/>
</dbReference>
<comment type="caution">
    <text evidence="5">The sequence shown here is derived from an EMBL/GenBank/DDBJ whole genome shotgun (WGS) entry which is preliminary data.</text>
</comment>
<feature type="chain" id="PRO_5046309905" description="Tetratricopeptide repeat protein" evidence="4">
    <location>
        <begin position="22"/>
        <end position="619"/>
    </location>
</feature>
<evidence type="ECO:0000256" key="1">
    <source>
        <dbReference type="ARBA" id="ARBA00022737"/>
    </source>
</evidence>
<feature type="transmembrane region" description="Helical" evidence="3">
    <location>
        <begin position="371"/>
        <end position="388"/>
    </location>
</feature>
<keyword evidence="6" id="KW-1185">Reference proteome</keyword>